<evidence type="ECO:0000256" key="1">
    <source>
        <dbReference type="SAM" id="Phobius"/>
    </source>
</evidence>
<gene>
    <name evidence="2" type="ORF">METZ01_LOCUS444420</name>
</gene>
<keyword evidence="1" id="KW-0472">Membrane</keyword>
<sequence>VDNTTENGKAPTLWQVVMSVLATATEVQNRKNRERDFIHGNPMVFIIARLIFTVLFVVTIVSVVYLVL</sequence>
<dbReference type="EMBL" id="UINC01181729">
    <property type="protein sequence ID" value="SVD91566.1"/>
    <property type="molecule type" value="Genomic_DNA"/>
</dbReference>
<protein>
    <recommendedName>
        <fullName evidence="3">DUF2970 domain-containing protein</fullName>
    </recommendedName>
</protein>
<feature type="transmembrane region" description="Helical" evidence="1">
    <location>
        <begin position="43"/>
        <end position="67"/>
    </location>
</feature>
<name>A0A382Z7U5_9ZZZZ</name>
<keyword evidence="1" id="KW-0812">Transmembrane</keyword>
<accession>A0A382Z7U5</accession>
<organism evidence="2">
    <name type="scientific">marine metagenome</name>
    <dbReference type="NCBI Taxonomy" id="408172"/>
    <lineage>
        <taxon>unclassified sequences</taxon>
        <taxon>metagenomes</taxon>
        <taxon>ecological metagenomes</taxon>
    </lineage>
</organism>
<reference evidence="2" key="1">
    <citation type="submission" date="2018-05" db="EMBL/GenBank/DDBJ databases">
        <authorList>
            <person name="Lanie J.A."/>
            <person name="Ng W.-L."/>
            <person name="Kazmierczak K.M."/>
            <person name="Andrzejewski T.M."/>
            <person name="Davidsen T.M."/>
            <person name="Wayne K.J."/>
            <person name="Tettelin H."/>
            <person name="Glass J.I."/>
            <person name="Rusch D."/>
            <person name="Podicherti R."/>
            <person name="Tsui H.-C.T."/>
            <person name="Winkler M.E."/>
        </authorList>
    </citation>
    <scope>NUCLEOTIDE SEQUENCE</scope>
</reference>
<feature type="non-terminal residue" evidence="2">
    <location>
        <position position="1"/>
    </location>
</feature>
<dbReference type="InterPro" id="IPR021344">
    <property type="entry name" value="DUF2970"/>
</dbReference>
<dbReference type="Pfam" id="PF11174">
    <property type="entry name" value="DUF2970"/>
    <property type="match status" value="1"/>
</dbReference>
<keyword evidence="1" id="KW-1133">Transmembrane helix</keyword>
<proteinExistence type="predicted"/>
<dbReference type="AlphaFoldDB" id="A0A382Z7U5"/>
<evidence type="ECO:0008006" key="3">
    <source>
        <dbReference type="Google" id="ProtNLM"/>
    </source>
</evidence>
<evidence type="ECO:0000313" key="2">
    <source>
        <dbReference type="EMBL" id="SVD91566.1"/>
    </source>
</evidence>